<dbReference type="Gene3D" id="1.25.10.10">
    <property type="entry name" value="Leucine-rich Repeat Variant"/>
    <property type="match status" value="1"/>
</dbReference>
<dbReference type="EMBL" id="JAKUCV010005089">
    <property type="protein sequence ID" value="KAJ4832735.1"/>
    <property type="molecule type" value="Genomic_DNA"/>
</dbReference>
<keyword evidence="8" id="KW-1185">Reference proteome</keyword>
<reference evidence="7" key="2">
    <citation type="journal article" date="2023" name="Plants (Basel)">
        <title>Annotation of the Turnera subulata (Passifloraceae) Draft Genome Reveals the S-Locus Evolved after the Divergence of Turneroideae from Passifloroideae in a Stepwise Manner.</title>
        <authorList>
            <person name="Henning P.M."/>
            <person name="Roalson E.H."/>
            <person name="Mir W."/>
            <person name="McCubbin A.G."/>
            <person name="Shore J.S."/>
        </authorList>
    </citation>
    <scope>NUCLEOTIDE SEQUENCE</scope>
    <source>
        <strain evidence="7">F60SS</strain>
    </source>
</reference>
<dbReference type="InterPro" id="IPR001313">
    <property type="entry name" value="Pumilio_RNA-bd_rpt"/>
</dbReference>
<evidence type="ECO:0000256" key="2">
    <source>
        <dbReference type="ARBA" id="ARBA00022845"/>
    </source>
</evidence>
<evidence type="ECO:0000256" key="4">
    <source>
        <dbReference type="PROSITE-ProRule" id="PRU00317"/>
    </source>
</evidence>
<evidence type="ECO:0000259" key="6">
    <source>
        <dbReference type="PROSITE" id="PS50303"/>
    </source>
</evidence>
<dbReference type="AlphaFoldDB" id="A0A9Q0FJR7"/>
<dbReference type="GO" id="GO:0005737">
    <property type="term" value="C:cytoplasm"/>
    <property type="evidence" value="ECO:0007669"/>
    <property type="project" value="TreeGrafter"/>
</dbReference>
<protein>
    <recommendedName>
        <fullName evidence="6">PUM-HD domain-containing protein</fullName>
    </recommendedName>
</protein>
<dbReference type="InterPro" id="IPR016024">
    <property type="entry name" value="ARM-type_fold"/>
</dbReference>
<name>A0A9Q0FJR7_9ROSI</name>
<reference evidence="7" key="1">
    <citation type="submission" date="2022-02" db="EMBL/GenBank/DDBJ databases">
        <authorList>
            <person name="Henning P.M."/>
            <person name="McCubbin A.G."/>
            <person name="Shore J.S."/>
        </authorList>
    </citation>
    <scope>NUCLEOTIDE SEQUENCE</scope>
    <source>
        <strain evidence="7">F60SS</strain>
        <tissue evidence="7">Leaves</tissue>
    </source>
</reference>
<dbReference type="PANTHER" id="PTHR12537:SF137">
    <property type="entry name" value="PUMILIO HOMOLOG 16-RELATED"/>
    <property type="match status" value="1"/>
</dbReference>
<feature type="domain" description="PUM-HD" evidence="6">
    <location>
        <begin position="97"/>
        <end position="447"/>
    </location>
</feature>
<sequence length="456" mass="50348">MAESIPDSNSDPTLGSTTSPSNSSMENLSLSVQNLSLTTQSTVSDQGSASSDSNILALPRTLYDHQEPEHPWLWNSVPAPVPSGIWVGESAGSVSVANSSRPQDVLMCLQKNLETYLGSLSRVDFINLATNAEGSWKLQNMLKKRCKEITSEVFNRVMDASSGGILLLFILMIDRYGAHVIDKLLEQCSYQQLVLIADRITLNQHLFVTLSCDRFASNSIKKLIQAVKTSPPLVSMVINCLCVGFYEVMADKIGNHVVFHCLNHLDVRANAPLYEAAIKHCLDLAVHWQGCITLNNLIERIQDSYRQRLLEVISNNAAFLSQDPKGNFVIQKVLDLKNPALTLKIASLLRGHYAALSLQKGGSHVVEKCLNSMWMELVVEDLVGNTNRLVQIAKDRYGNFVFQTALNVTKQANSPLYKMLLEPLLANPSALRTGYGRNIMKSIVGQNSANEGHHIM</sequence>
<dbReference type="SUPFAM" id="SSF48371">
    <property type="entry name" value="ARM repeat"/>
    <property type="match status" value="1"/>
</dbReference>
<evidence type="ECO:0000256" key="3">
    <source>
        <dbReference type="ARBA" id="ARBA00022884"/>
    </source>
</evidence>
<evidence type="ECO:0000256" key="5">
    <source>
        <dbReference type="SAM" id="MobiDB-lite"/>
    </source>
</evidence>
<feature type="region of interest" description="Disordered" evidence="5">
    <location>
        <begin position="1"/>
        <end position="27"/>
    </location>
</feature>
<dbReference type="SMART" id="SM00025">
    <property type="entry name" value="Pumilio"/>
    <property type="match status" value="8"/>
</dbReference>
<accession>A0A9Q0FJR7</accession>
<evidence type="ECO:0000313" key="8">
    <source>
        <dbReference type="Proteomes" id="UP001141552"/>
    </source>
</evidence>
<comment type="caution">
    <text evidence="7">The sequence shown here is derived from an EMBL/GenBank/DDBJ whole genome shotgun (WGS) entry which is preliminary data.</text>
</comment>
<dbReference type="GO" id="GO:0003729">
    <property type="term" value="F:mRNA binding"/>
    <property type="evidence" value="ECO:0007669"/>
    <property type="project" value="TreeGrafter"/>
</dbReference>
<dbReference type="Pfam" id="PF00806">
    <property type="entry name" value="PUF"/>
    <property type="match status" value="7"/>
</dbReference>
<keyword evidence="3" id="KW-0694">RNA-binding</keyword>
<keyword evidence="1" id="KW-0677">Repeat</keyword>
<dbReference type="OrthoDB" id="668540at2759"/>
<gene>
    <name evidence="7" type="ORF">Tsubulata_043683</name>
</gene>
<feature type="repeat" description="Pumilio" evidence="4">
    <location>
        <begin position="311"/>
        <end position="347"/>
    </location>
</feature>
<dbReference type="PROSITE" id="PS50303">
    <property type="entry name" value="PUM_HD"/>
    <property type="match status" value="1"/>
</dbReference>
<dbReference type="InterPro" id="IPR033133">
    <property type="entry name" value="PUM-HD"/>
</dbReference>
<proteinExistence type="predicted"/>
<dbReference type="InterPro" id="IPR011989">
    <property type="entry name" value="ARM-like"/>
</dbReference>
<dbReference type="Proteomes" id="UP001141552">
    <property type="component" value="Unassembled WGS sequence"/>
</dbReference>
<evidence type="ECO:0000313" key="7">
    <source>
        <dbReference type="EMBL" id="KAJ4832735.1"/>
    </source>
</evidence>
<keyword evidence="2" id="KW-0810">Translation regulation</keyword>
<dbReference type="PANTHER" id="PTHR12537">
    <property type="entry name" value="RNA BINDING PROTEIN PUMILIO-RELATED"/>
    <property type="match status" value="1"/>
</dbReference>
<evidence type="ECO:0000256" key="1">
    <source>
        <dbReference type="ARBA" id="ARBA00022737"/>
    </source>
</evidence>
<organism evidence="7 8">
    <name type="scientific">Turnera subulata</name>
    <dbReference type="NCBI Taxonomy" id="218843"/>
    <lineage>
        <taxon>Eukaryota</taxon>
        <taxon>Viridiplantae</taxon>
        <taxon>Streptophyta</taxon>
        <taxon>Embryophyta</taxon>
        <taxon>Tracheophyta</taxon>
        <taxon>Spermatophyta</taxon>
        <taxon>Magnoliopsida</taxon>
        <taxon>eudicotyledons</taxon>
        <taxon>Gunneridae</taxon>
        <taxon>Pentapetalae</taxon>
        <taxon>rosids</taxon>
        <taxon>fabids</taxon>
        <taxon>Malpighiales</taxon>
        <taxon>Passifloraceae</taxon>
        <taxon>Turnera</taxon>
    </lineage>
</organism>
<dbReference type="GO" id="GO:0006417">
    <property type="term" value="P:regulation of translation"/>
    <property type="evidence" value="ECO:0007669"/>
    <property type="project" value="UniProtKB-KW"/>
</dbReference>
<dbReference type="PROSITE" id="PS50302">
    <property type="entry name" value="PUM"/>
    <property type="match status" value="2"/>
</dbReference>
<feature type="repeat" description="Pumilio" evidence="4">
    <location>
        <begin position="381"/>
        <end position="422"/>
    </location>
</feature>